<organism evidence="20">
    <name type="scientific">Candidatus Electrothrix aestuarii</name>
    <dbReference type="NCBI Taxonomy" id="3062594"/>
    <lineage>
        <taxon>Bacteria</taxon>
        <taxon>Pseudomonadati</taxon>
        <taxon>Thermodesulfobacteriota</taxon>
        <taxon>Desulfobulbia</taxon>
        <taxon>Desulfobulbales</taxon>
        <taxon>Desulfobulbaceae</taxon>
        <taxon>Candidatus Electrothrix</taxon>
    </lineage>
</organism>
<dbReference type="SUPFAM" id="SSF56672">
    <property type="entry name" value="DNA/RNA polymerases"/>
    <property type="match status" value="1"/>
</dbReference>
<dbReference type="InterPro" id="IPR002298">
    <property type="entry name" value="DNA_polymerase_A"/>
</dbReference>
<dbReference type="NCBIfam" id="TIGR00593">
    <property type="entry name" value="pola"/>
    <property type="match status" value="1"/>
</dbReference>
<dbReference type="GO" id="GO:0008408">
    <property type="term" value="F:3'-5' exonuclease activity"/>
    <property type="evidence" value="ECO:0007669"/>
    <property type="project" value="UniProtKB-UniRule"/>
</dbReference>
<dbReference type="Gene3D" id="1.10.150.20">
    <property type="entry name" value="5' to 3' exonuclease, C-terminal subdomain"/>
    <property type="match status" value="2"/>
</dbReference>
<dbReference type="Pfam" id="PF01612">
    <property type="entry name" value="DNA_pol_A_exo1"/>
    <property type="match status" value="1"/>
</dbReference>
<dbReference type="PRINTS" id="PR00868">
    <property type="entry name" value="DNAPOLI"/>
</dbReference>
<keyword evidence="5 16" id="KW-0548">Nucleotidyltransferase</keyword>
<feature type="domain" description="DNA-directed DNA polymerase family A palm" evidence="19">
    <location>
        <begin position="667"/>
        <end position="873"/>
    </location>
</feature>
<evidence type="ECO:0000256" key="9">
    <source>
        <dbReference type="ARBA" id="ARBA00022801"/>
    </source>
</evidence>
<dbReference type="InterPro" id="IPR043502">
    <property type="entry name" value="DNA/RNA_pol_sf"/>
</dbReference>
<dbReference type="GO" id="GO:0008409">
    <property type="term" value="F:5'-3' exonuclease activity"/>
    <property type="evidence" value="ECO:0007669"/>
    <property type="project" value="UniProtKB-UniRule"/>
</dbReference>
<comment type="similarity">
    <text evidence="1 16">Belongs to the DNA polymerase type-A family.</text>
</comment>
<dbReference type="InterPro" id="IPR019760">
    <property type="entry name" value="DNA-dir_DNA_pol_A_CS"/>
</dbReference>
<dbReference type="EMBL" id="CP159373">
    <property type="protein sequence ID" value="XCN74160.1"/>
    <property type="molecule type" value="Genomic_DNA"/>
</dbReference>
<evidence type="ECO:0000256" key="3">
    <source>
        <dbReference type="ARBA" id="ARBA00020311"/>
    </source>
</evidence>
<dbReference type="InterPro" id="IPR012337">
    <property type="entry name" value="RNaseH-like_sf"/>
</dbReference>
<reference evidence="20" key="2">
    <citation type="submission" date="2024-06" db="EMBL/GenBank/DDBJ databases">
        <authorList>
            <person name="Plum-Jensen L.E."/>
            <person name="Schramm A."/>
            <person name="Marshall I.P.G."/>
        </authorList>
    </citation>
    <scope>NUCLEOTIDE SEQUENCE</scope>
    <source>
        <strain evidence="20">Rat1</strain>
    </source>
</reference>
<name>A0AAU8LZC3_9BACT</name>
<dbReference type="SMART" id="SM00482">
    <property type="entry name" value="POLAc"/>
    <property type="match status" value="1"/>
</dbReference>
<dbReference type="Pfam" id="PF00476">
    <property type="entry name" value="DNA_pol_A"/>
    <property type="match status" value="1"/>
</dbReference>
<evidence type="ECO:0000259" key="17">
    <source>
        <dbReference type="SMART" id="SM00474"/>
    </source>
</evidence>
<dbReference type="InterPro" id="IPR008918">
    <property type="entry name" value="HhH2"/>
</dbReference>
<dbReference type="CDD" id="cd06139">
    <property type="entry name" value="DNA_polA_I_Ecoli_like_exo"/>
    <property type="match status" value="1"/>
</dbReference>
<dbReference type="FunFam" id="3.40.50.1010:FF:000001">
    <property type="entry name" value="DNA polymerase I"/>
    <property type="match status" value="1"/>
</dbReference>
<evidence type="ECO:0000256" key="13">
    <source>
        <dbReference type="ARBA" id="ARBA00023204"/>
    </source>
</evidence>
<comment type="catalytic activity">
    <reaction evidence="14 16">
        <text>DNA(n) + a 2'-deoxyribonucleoside 5'-triphosphate = DNA(n+1) + diphosphate</text>
        <dbReference type="Rhea" id="RHEA:22508"/>
        <dbReference type="Rhea" id="RHEA-COMP:17339"/>
        <dbReference type="Rhea" id="RHEA-COMP:17340"/>
        <dbReference type="ChEBI" id="CHEBI:33019"/>
        <dbReference type="ChEBI" id="CHEBI:61560"/>
        <dbReference type="ChEBI" id="CHEBI:173112"/>
        <dbReference type="EC" id="2.7.7.7"/>
    </reaction>
</comment>
<dbReference type="InterPro" id="IPR001098">
    <property type="entry name" value="DNA-dir_DNA_pol_A_palm_dom"/>
</dbReference>
<dbReference type="PANTHER" id="PTHR10133:SF27">
    <property type="entry name" value="DNA POLYMERASE NU"/>
    <property type="match status" value="1"/>
</dbReference>
<keyword evidence="13 16" id="KW-0234">DNA repair</keyword>
<keyword evidence="4 16" id="KW-0808">Transferase</keyword>
<dbReference type="InterPro" id="IPR020045">
    <property type="entry name" value="DNA_polI_H3TH"/>
</dbReference>
<dbReference type="EC" id="2.7.7.7" evidence="2 15"/>
<dbReference type="SMART" id="SM00474">
    <property type="entry name" value="35EXOc"/>
    <property type="match status" value="1"/>
</dbReference>
<evidence type="ECO:0000313" key="20">
    <source>
        <dbReference type="EMBL" id="XCN74160.1"/>
    </source>
</evidence>
<evidence type="ECO:0000256" key="4">
    <source>
        <dbReference type="ARBA" id="ARBA00022679"/>
    </source>
</evidence>
<dbReference type="InterPro" id="IPR036279">
    <property type="entry name" value="5-3_exonuclease_C_sf"/>
</dbReference>
<dbReference type="GO" id="GO:0006302">
    <property type="term" value="P:double-strand break repair"/>
    <property type="evidence" value="ECO:0007669"/>
    <property type="project" value="TreeGrafter"/>
</dbReference>
<accession>A0AAU8LZC3</accession>
<feature type="domain" description="5'-3' exonuclease" evidence="18">
    <location>
        <begin position="14"/>
        <end position="270"/>
    </location>
</feature>
<dbReference type="SMART" id="SM00475">
    <property type="entry name" value="53EXOc"/>
    <property type="match status" value="1"/>
</dbReference>
<comment type="function">
    <text evidence="16">In addition to polymerase activity, this DNA polymerase exhibits 3'-5' and 5'-3' exonuclease activity.</text>
</comment>
<dbReference type="InterPro" id="IPR020046">
    <property type="entry name" value="5-3_exonucl_a-hlix_arch_N"/>
</dbReference>
<evidence type="ECO:0000256" key="10">
    <source>
        <dbReference type="ARBA" id="ARBA00022839"/>
    </source>
</evidence>
<protein>
    <recommendedName>
        <fullName evidence="3 15">DNA polymerase I</fullName>
        <ecNumber evidence="2 15">2.7.7.7</ecNumber>
    </recommendedName>
</protein>
<dbReference type="InterPro" id="IPR002562">
    <property type="entry name" value="3'-5'_exonuclease_dom"/>
</dbReference>
<dbReference type="KEGG" id="eaj:Q3M24_05260"/>
<dbReference type="CDD" id="cd08637">
    <property type="entry name" value="DNA_pol_A_pol_I_C"/>
    <property type="match status" value="1"/>
</dbReference>
<dbReference type="Gene3D" id="3.30.70.370">
    <property type="match status" value="1"/>
</dbReference>
<dbReference type="InterPro" id="IPR002421">
    <property type="entry name" value="5-3_exonuclease"/>
</dbReference>
<evidence type="ECO:0000256" key="2">
    <source>
        <dbReference type="ARBA" id="ARBA00012417"/>
    </source>
</evidence>
<dbReference type="Pfam" id="PF02739">
    <property type="entry name" value="5_3_exonuc_N"/>
    <property type="match status" value="1"/>
</dbReference>
<dbReference type="CDD" id="cd09859">
    <property type="entry name" value="PIN_53EXO"/>
    <property type="match status" value="1"/>
</dbReference>
<evidence type="ECO:0000256" key="16">
    <source>
        <dbReference type="RuleBase" id="RU004460"/>
    </source>
</evidence>
<gene>
    <name evidence="16 20" type="primary">polA</name>
    <name evidence="20" type="ORF">Q3M24_05260</name>
</gene>
<keyword evidence="7" id="KW-0540">Nuclease</keyword>
<evidence type="ECO:0000256" key="5">
    <source>
        <dbReference type="ARBA" id="ARBA00022695"/>
    </source>
</evidence>
<dbReference type="NCBIfam" id="NF004397">
    <property type="entry name" value="PRK05755.1"/>
    <property type="match status" value="1"/>
</dbReference>
<dbReference type="PROSITE" id="PS00447">
    <property type="entry name" value="DNA_POLYMERASE_A"/>
    <property type="match status" value="1"/>
</dbReference>
<dbReference type="PANTHER" id="PTHR10133">
    <property type="entry name" value="DNA POLYMERASE I"/>
    <property type="match status" value="1"/>
</dbReference>
<dbReference type="InterPro" id="IPR018320">
    <property type="entry name" value="DNA_polymerase_1"/>
</dbReference>
<keyword evidence="6 16" id="KW-0235">DNA replication</keyword>
<dbReference type="FunFam" id="1.20.1060.10:FF:000001">
    <property type="entry name" value="DNA polymerase I"/>
    <property type="match status" value="1"/>
</dbReference>
<dbReference type="GO" id="GO:0003887">
    <property type="term" value="F:DNA-directed DNA polymerase activity"/>
    <property type="evidence" value="ECO:0007669"/>
    <property type="project" value="UniProtKB-UniRule"/>
</dbReference>
<evidence type="ECO:0000259" key="19">
    <source>
        <dbReference type="SMART" id="SM00482"/>
    </source>
</evidence>
<dbReference type="Gene3D" id="1.20.1060.10">
    <property type="entry name" value="Taq DNA Polymerase, Chain T, domain 4"/>
    <property type="match status" value="1"/>
</dbReference>
<reference evidence="20" key="1">
    <citation type="journal article" date="2024" name="Syst. Appl. Microbiol.">
        <title>First single-strain enrichments of Electrothrix cable bacteria, description of E. aestuarii sp. nov. and E. rattekaaiensis sp. nov., and proposal of a cable bacteria taxonomy following the rules of the SeqCode.</title>
        <authorList>
            <person name="Plum-Jensen L.E."/>
            <person name="Schramm A."/>
            <person name="Marshall I.P.G."/>
        </authorList>
    </citation>
    <scope>NUCLEOTIDE SEQUENCE</scope>
    <source>
        <strain evidence="20">Rat1</strain>
    </source>
</reference>
<dbReference type="SUPFAM" id="SSF47807">
    <property type="entry name" value="5' to 3' exonuclease, C-terminal subdomain"/>
    <property type="match status" value="1"/>
</dbReference>
<dbReference type="SUPFAM" id="SSF53098">
    <property type="entry name" value="Ribonuclease H-like"/>
    <property type="match status" value="1"/>
</dbReference>
<evidence type="ECO:0000256" key="14">
    <source>
        <dbReference type="ARBA" id="ARBA00049244"/>
    </source>
</evidence>
<dbReference type="GO" id="GO:0003677">
    <property type="term" value="F:DNA binding"/>
    <property type="evidence" value="ECO:0007669"/>
    <property type="project" value="UniProtKB-UniRule"/>
</dbReference>
<dbReference type="FunFam" id="1.10.150.20:FF:000002">
    <property type="entry name" value="DNA polymerase I"/>
    <property type="match status" value="1"/>
</dbReference>
<feature type="domain" description="3'-5' exonuclease" evidence="17">
    <location>
        <begin position="304"/>
        <end position="500"/>
    </location>
</feature>
<evidence type="ECO:0000256" key="8">
    <source>
        <dbReference type="ARBA" id="ARBA00022763"/>
    </source>
</evidence>
<dbReference type="CDD" id="cd09898">
    <property type="entry name" value="H3TH_53EXO"/>
    <property type="match status" value="1"/>
</dbReference>
<dbReference type="SUPFAM" id="SSF88723">
    <property type="entry name" value="PIN domain-like"/>
    <property type="match status" value="1"/>
</dbReference>
<dbReference type="AlphaFoldDB" id="A0AAU8LZC3"/>
<evidence type="ECO:0000256" key="7">
    <source>
        <dbReference type="ARBA" id="ARBA00022722"/>
    </source>
</evidence>
<evidence type="ECO:0000256" key="1">
    <source>
        <dbReference type="ARBA" id="ARBA00007705"/>
    </source>
</evidence>
<dbReference type="Gene3D" id="3.30.420.10">
    <property type="entry name" value="Ribonuclease H-like superfamily/Ribonuclease H"/>
    <property type="match status" value="1"/>
</dbReference>
<dbReference type="SMART" id="SM00279">
    <property type="entry name" value="HhH2"/>
    <property type="match status" value="1"/>
</dbReference>
<evidence type="ECO:0000256" key="12">
    <source>
        <dbReference type="ARBA" id="ARBA00023125"/>
    </source>
</evidence>
<dbReference type="InterPro" id="IPR036397">
    <property type="entry name" value="RNaseH_sf"/>
</dbReference>
<evidence type="ECO:0000256" key="6">
    <source>
        <dbReference type="ARBA" id="ARBA00022705"/>
    </source>
</evidence>
<dbReference type="GO" id="GO:0006261">
    <property type="term" value="P:DNA-templated DNA replication"/>
    <property type="evidence" value="ECO:0007669"/>
    <property type="project" value="UniProtKB-UniRule"/>
</dbReference>
<evidence type="ECO:0000259" key="18">
    <source>
        <dbReference type="SMART" id="SM00475"/>
    </source>
</evidence>
<dbReference type="InterPro" id="IPR029060">
    <property type="entry name" value="PIN-like_dom_sf"/>
</dbReference>
<keyword evidence="9 16" id="KW-0378">Hydrolase</keyword>
<evidence type="ECO:0000256" key="15">
    <source>
        <dbReference type="NCBIfam" id="TIGR00593"/>
    </source>
</evidence>
<dbReference type="Pfam" id="PF01367">
    <property type="entry name" value="5_3_exonuc"/>
    <property type="match status" value="1"/>
</dbReference>
<keyword evidence="8 16" id="KW-0227">DNA damage</keyword>
<keyword evidence="12 16" id="KW-0238">DNA-binding</keyword>
<proteinExistence type="inferred from homology"/>
<dbReference type="FunFam" id="1.10.150.20:FF:000003">
    <property type="entry name" value="DNA polymerase I"/>
    <property type="match status" value="1"/>
</dbReference>
<dbReference type="Gene3D" id="3.40.50.1010">
    <property type="entry name" value="5'-nuclease"/>
    <property type="match status" value="1"/>
</dbReference>
<keyword evidence="11 16" id="KW-0239">DNA-directed DNA polymerase</keyword>
<evidence type="ECO:0000256" key="11">
    <source>
        <dbReference type="ARBA" id="ARBA00022932"/>
    </source>
</evidence>
<sequence>MSQQTELFPAAPKKKEVYLIDGSAYIYRAYHAIRPLTNSSGLPTHAVYGFITTLRRILREKEPEYLAVAFDTKGPVFRHAISADYKANRPPMPEDLVPQIPYIHKMVAAYNLLSMAADDLEADDLIASAARLLVEQGCKVVIVSGDKDLLQLVSEDITMWDPMNDRLMDVAAVEEKYGLQPEQLLDYLSLTGDSADNISGVPGVGPKTAQKLLAEYETLEGLYEQVDGLKKSKMKERLIAHKTDAFLSRDLVRLQEKAEVAADLQAYQVTEADPEALRELLTELEFFTLLKSDVPAAKVTTEGFTLIRQREELEQLVEQLSEQLQGAGQLVVDTETTSLDPLEAELVGVSLCTETKQAWYLACGHRDGEGALLPDQLTVQDIVDCVGPLLVDPKLAKIGHNLKYDYAILAAPQNGGIRLAGPLYDTMLGAWLLDPGRRSYKLDDLCQEIDLKLTPFSEVVDGDKAPDAFCRVAPEIAKNYSCEDVFGSLRLFEEQQPELEKQELWTLFSEVEGLLIPVLAAMEETGILLDKEVLQGLTKEFGARLDELEQEIYALAGHSFNINSSQQLAEVLFEELDLPKGRKTKTGYSTDVKVLEKLSHKHELPAKILRFRNLAKLKSTYVDKLQTHISPRTGRVHSSFNQWGTATGRLSSSNPNLQNIPIRTEEGRRIRSAFIAQPGSLLLSADYSQIDLRVMAHYSQDPALLEAFRGEQDIHSQTAAEIFQVSLPLITGEMRRVAKSINFGIVYGMSAFGLSEQLGISRKEAQTFIDRYFVHYPGIQEFMDSIMDQARVDGYVTTLLGRRRQLPEINASNRNRRQFAERMAINTPIQGTASDIIKLAMIKVHEELIAQKAQAKLLLQIHDELVLEVPEDELESVSAMVKDTMESVMALDVPLKVNTETGPSLDKGE</sequence>
<keyword evidence="10 16" id="KW-0269">Exonuclease</keyword>